<dbReference type="OrthoDB" id="9759709at2"/>
<dbReference type="EMBL" id="PDUD01000020">
    <property type="protein sequence ID" value="PHN05692.1"/>
    <property type="molecule type" value="Genomic_DNA"/>
</dbReference>
<sequence>MSMALKKYLLFFVCLQLSIGLTAQAEKPNFLLILSDDLTYHDLGCYGNEQVKTPHIDQLAREGMLFEYCFNSSPMCAPTRMSLYSGIHPVRNGGHPNHSGVYDHIRSMPHYLGGLDYEVALLGKQHYLPLENFPFDHLGGISHDNGNGLDLDLTKARDFIQKNKNNPWCLVVASNQSHTPWNQGDTTQYDLDKLYLPPYLIDTEETRRGLRRYYAEITYFDRQLGTVLEYLEASGQSENTVVIYLSEQGSNLPHSKWTLYDSGLRSAAIVRYPDRIAANSTTTAMIQYVDVLPTMLEMAGAEPEAFDFDGESFLPVLAGKQQQHRQYVYGVQTSRGIFNGPEAYGIRSVRNERFKLIWNLNYDQDFSNTVIAKNGPYGIYGSWKAAAESGNAAARAEVDRYQTRPEWELYDLEHDPFEMKNMIGYPAAHTLIEELKPKLQAWMEQQGDMGDLTEWSAVTRQLKKFRNSPPAPLFIDPNYHGSCDPEVVWNESDQQWYIYYTARRPGLENTWLQTPIGVAASTDLIHWEFRGYCRFDGVGGNKDAGATYWAPAIIPHDGKLHMFATFKEDTLTKQGAWGGPGRIVHYATDLNDPVNGWKVVGEMHDQDLVTIDATVYRQEDGFHLWFKGKKKGAAKNELYHLKSADLYEWENADFTRSDVFNPEVSGSGFEEAPYIFEWQGKHWLITDPHRGLFVYSSGDGENWDFQGTILEEGGTRALDNNMARHCSVAVVDDRAFIFYHVEPWRRYDLEQQKGPERVPIFKQPLKNRRSVLQVAELKIENGKLVCDRDQRIKLNE</sequence>
<evidence type="ECO:0000259" key="5">
    <source>
        <dbReference type="Pfam" id="PF00884"/>
    </source>
</evidence>
<dbReference type="Gene3D" id="2.115.10.20">
    <property type="entry name" value="Glycosyl hydrolase domain, family 43"/>
    <property type="match status" value="1"/>
</dbReference>
<dbReference type="PANTHER" id="PTHR43751">
    <property type="entry name" value="SULFATASE"/>
    <property type="match status" value="1"/>
</dbReference>
<dbReference type="Pfam" id="PF00884">
    <property type="entry name" value="Sulfatase"/>
    <property type="match status" value="1"/>
</dbReference>
<accession>A0A2D0NAZ7</accession>
<dbReference type="InterPro" id="IPR023296">
    <property type="entry name" value="Glyco_hydro_beta-prop_sf"/>
</dbReference>
<keyword evidence="7" id="KW-1185">Reference proteome</keyword>
<name>A0A2D0NAZ7_FLAN2</name>
<dbReference type="AlphaFoldDB" id="A0A2D0NAZ7"/>
<keyword evidence="3" id="KW-0326">Glycosidase</keyword>
<proteinExistence type="inferred from homology"/>
<dbReference type="InterPro" id="IPR000917">
    <property type="entry name" value="Sulfatase_N"/>
</dbReference>
<dbReference type="InterPro" id="IPR017850">
    <property type="entry name" value="Alkaline_phosphatase_core_sf"/>
</dbReference>
<dbReference type="Gene3D" id="3.40.720.10">
    <property type="entry name" value="Alkaline Phosphatase, subunit A"/>
    <property type="match status" value="1"/>
</dbReference>
<evidence type="ECO:0000313" key="7">
    <source>
        <dbReference type="Proteomes" id="UP000223913"/>
    </source>
</evidence>
<keyword evidence="2" id="KW-0378">Hydrolase</keyword>
<feature type="chain" id="PRO_5013016911" description="Sulfatase N-terminal domain-containing protein" evidence="4">
    <location>
        <begin position="26"/>
        <end position="796"/>
    </location>
</feature>
<protein>
    <recommendedName>
        <fullName evidence="5">Sulfatase N-terminal domain-containing protein</fullName>
    </recommendedName>
</protein>
<evidence type="ECO:0000313" key="6">
    <source>
        <dbReference type="EMBL" id="PHN05692.1"/>
    </source>
</evidence>
<evidence type="ECO:0000256" key="1">
    <source>
        <dbReference type="ARBA" id="ARBA00009865"/>
    </source>
</evidence>
<evidence type="ECO:0000256" key="3">
    <source>
        <dbReference type="ARBA" id="ARBA00023295"/>
    </source>
</evidence>
<comment type="caution">
    <text evidence="6">The sequence shown here is derived from an EMBL/GenBank/DDBJ whole genome shotgun (WGS) entry which is preliminary data.</text>
</comment>
<comment type="similarity">
    <text evidence="1">Belongs to the glycosyl hydrolase 43 family.</text>
</comment>
<dbReference type="SUPFAM" id="SSF75005">
    <property type="entry name" value="Arabinanase/levansucrase/invertase"/>
    <property type="match status" value="1"/>
</dbReference>
<dbReference type="GO" id="GO:0004553">
    <property type="term" value="F:hydrolase activity, hydrolyzing O-glycosyl compounds"/>
    <property type="evidence" value="ECO:0007669"/>
    <property type="project" value="InterPro"/>
</dbReference>
<feature type="domain" description="Sulfatase N-terminal" evidence="5">
    <location>
        <begin position="28"/>
        <end position="301"/>
    </location>
</feature>
<gene>
    <name evidence="6" type="ORF">CRP01_14540</name>
</gene>
<dbReference type="Pfam" id="PF04616">
    <property type="entry name" value="Glyco_hydro_43"/>
    <property type="match status" value="1"/>
</dbReference>
<keyword evidence="4" id="KW-0732">Signal</keyword>
<evidence type="ECO:0000256" key="4">
    <source>
        <dbReference type="SAM" id="SignalP"/>
    </source>
</evidence>
<dbReference type="GO" id="GO:0005975">
    <property type="term" value="P:carbohydrate metabolic process"/>
    <property type="evidence" value="ECO:0007669"/>
    <property type="project" value="InterPro"/>
</dbReference>
<reference evidence="6 7" key="1">
    <citation type="submission" date="2017-10" db="EMBL/GenBank/DDBJ databases">
        <title>The draft genome sequence of Lewinella nigricans NBRC 102662.</title>
        <authorList>
            <person name="Wang K."/>
        </authorList>
    </citation>
    <scope>NUCLEOTIDE SEQUENCE [LARGE SCALE GENOMIC DNA]</scope>
    <source>
        <strain evidence="6 7">NBRC 102662</strain>
    </source>
</reference>
<dbReference type="PANTHER" id="PTHR43751:SF1">
    <property type="entry name" value="SULFATASE ATSG-RELATED"/>
    <property type="match status" value="1"/>
</dbReference>
<dbReference type="Proteomes" id="UP000223913">
    <property type="component" value="Unassembled WGS sequence"/>
</dbReference>
<feature type="signal peptide" evidence="4">
    <location>
        <begin position="1"/>
        <end position="25"/>
    </location>
</feature>
<dbReference type="CDD" id="cd16027">
    <property type="entry name" value="SGSH"/>
    <property type="match status" value="1"/>
</dbReference>
<dbReference type="SUPFAM" id="SSF53649">
    <property type="entry name" value="Alkaline phosphatase-like"/>
    <property type="match status" value="1"/>
</dbReference>
<dbReference type="InterPro" id="IPR006710">
    <property type="entry name" value="Glyco_hydro_43"/>
</dbReference>
<organism evidence="6 7">
    <name type="scientific">Flavilitoribacter nigricans (strain ATCC 23147 / DSM 23189 / NBRC 102662 / NCIMB 1420 / SS-2)</name>
    <name type="common">Lewinella nigricans</name>
    <dbReference type="NCBI Taxonomy" id="1122177"/>
    <lineage>
        <taxon>Bacteria</taxon>
        <taxon>Pseudomonadati</taxon>
        <taxon>Bacteroidota</taxon>
        <taxon>Saprospiria</taxon>
        <taxon>Saprospirales</taxon>
        <taxon>Lewinellaceae</taxon>
        <taxon>Flavilitoribacter</taxon>
    </lineage>
</organism>
<evidence type="ECO:0000256" key="2">
    <source>
        <dbReference type="ARBA" id="ARBA00022801"/>
    </source>
</evidence>
<dbReference type="InterPro" id="IPR052701">
    <property type="entry name" value="GAG_Ulvan_Degrading_Sulfatases"/>
</dbReference>